<dbReference type="PANTHER" id="PTHR31157">
    <property type="entry name" value="SCP DOMAIN-CONTAINING PROTEIN"/>
    <property type="match status" value="1"/>
</dbReference>
<dbReference type="OrthoDB" id="7550377at2"/>
<feature type="region of interest" description="Disordered" evidence="1">
    <location>
        <begin position="135"/>
        <end position="156"/>
    </location>
</feature>
<evidence type="ECO:0000313" key="4">
    <source>
        <dbReference type="EMBL" id="RHW16487.1"/>
    </source>
</evidence>
<dbReference type="InterPro" id="IPR035940">
    <property type="entry name" value="CAP_sf"/>
</dbReference>
<keyword evidence="5" id="KW-1185">Reference proteome</keyword>
<dbReference type="CDD" id="cd05379">
    <property type="entry name" value="CAP_bacterial"/>
    <property type="match status" value="1"/>
</dbReference>
<feature type="signal peptide" evidence="2">
    <location>
        <begin position="1"/>
        <end position="45"/>
    </location>
</feature>
<accession>A0A396RJW3</accession>
<comment type="caution">
    <text evidence="4">The sequence shown here is derived from an EMBL/GenBank/DDBJ whole genome shotgun (WGS) entry which is preliminary data.</text>
</comment>
<organism evidence="4 5">
    <name type="scientific">Sphingomonas gilva</name>
    <dbReference type="NCBI Taxonomy" id="2305907"/>
    <lineage>
        <taxon>Bacteria</taxon>
        <taxon>Pseudomonadati</taxon>
        <taxon>Pseudomonadota</taxon>
        <taxon>Alphaproteobacteria</taxon>
        <taxon>Sphingomonadales</taxon>
        <taxon>Sphingomonadaceae</taxon>
        <taxon>Sphingomonas</taxon>
    </lineage>
</organism>
<gene>
    <name evidence="4" type="ORF">D1610_15430</name>
</gene>
<dbReference type="AlphaFoldDB" id="A0A396RJW3"/>
<dbReference type="InterPro" id="IPR014044">
    <property type="entry name" value="CAP_dom"/>
</dbReference>
<proteinExistence type="predicted"/>
<evidence type="ECO:0000256" key="1">
    <source>
        <dbReference type="SAM" id="MobiDB-lite"/>
    </source>
</evidence>
<name>A0A396RJW3_9SPHN</name>
<dbReference type="Gene3D" id="3.40.33.10">
    <property type="entry name" value="CAP"/>
    <property type="match status" value="1"/>
</dbReference>
<keyword evidence="2" id="KW-0732">Signal</keyword>
<dbReference type="Pfam" id="PF00188">
    <property type="entry name" value="CAP"/>
    <property type="match status" value="1"/>
</dbReference>
<dbReference type="EMBL" id="QWLV01000009">
    <property type="protein sequence ID" value="RHW16487.1"/>
    <property type="molecule type" value="Genomic_DNA"/>
</dbReference>
<protein>
    <submittedName>
        <fullName evidence="4">CAP domain-containing protein</fullName>
    </submittedName>
</protein>
<dbReference type="Proteomes" id="UP000266693">
    <property type="component" value="Unassembled WGS sequence"/>
</dbReference>
<evidence type="ECO:0000313" key="5">
    <source>
        <dbReference type="Proteomes" id="UP000266693"/>
    </source>
</evidence>
<evidence type="ECO:0000259" key="3">
    <source>
        <dbReference type="Pfam" id="PF00188"/>
    </source>
</evidence>
<dbReference type="SUPFAM" id="SSF55797">
    <property type="entry name" value="PR-1-like"/>
    <property type="match status" value="1"/>
</dbReference>
<feature type="domain" description="SCP" evidence="3">
    <location>
        <begin position="104"/>
        <end position="222"/>
    </location>
</feature>
<evidence type="ECO:0000256" key="2">
    <source>
        <dbReference type="SAM" id="SignalP"/>
    </source>
</evidence>
<reference evidence="4 5" key="1">
    <citation type="submission" date="2018-08" db="EMBL/GenBank/DDBJ databases">
        <title>The multiple taxonomic identification of Sphingomonas gilva.</title>
        <authorList>
            <person name="Zhu D."/>
            <person name="Zheng S."/>
        </authorList>
    </citation>
    <scope>NUCLEOTIDE SEQUENCE [LARGE SCALE GENOMIC DNA]</scope>
    <source>
        <strain evidence="4 5">ZDH117</strain>
    </source>
</reference>
<sequence length="233" mass="25361">MPDWLHPTLRQYDQTADRRHKTRRSRRVRTLIALLLFTSATPAAAQDGLPSGDELLAEINRIRANPARYARELRVQRTWFRGRIFMSPDGYPLQTAEGVAALDDAIAVLGRQPALPPLAWSDVLAEAATDHAISQGEAGARGHIGRDGSNPGQRVKQHGGDIYVAESIAYGPFDAAGVIRSLIVDDGVAARGHRKMLLASQYRHVGALCAEHAVSRVICVFDFAATPDGRPVT</sequence>
<feature type="chain" id="PRO_5017456801" evidence="2">
    <location>
        <begin position="46"/>
        <end position="233"/>
    </location>
</feature>
<dbReference type="PANTHER" id="PTHR31157:SF1">
    <property type="entry name" value="SCP DOMAIN-CONTAINING PROTEIN"/>
    <property type="match status" value="1"/>
</dbReference>